<dbReference type="AlphaFoldDB" id="A0A9P4WGX4"/>
<name>A0A9P4WGX4_9PLEO</name>
<organism evidence="3 4">
    <name type="scientific">Didymella heteroderae</name>
    <dbReference type="NCBI Taxonomy" id="1769908"/>
    <lineage>
        <taxon>Eukaryota</taxon>
        <taxon>Fungi</taxon>
        <taxon>Dikarya</taxon>
        <taxon>Ascomycota</taxon>
        <taxon>Pezizomycotina</taxon>
        <taxon>Dothideomycetes</taxon>
        <taxon>Pleosporomycetidae</taxon>
        <taxon>Pleosporales</taxon>
        <taxon>Pleosporineae</taxon>
        <taxon>Didymellaceae</taxon>
        <taxon>Didymella</taxon>
    </lineage>
</organism>
<keyword evidence="1" id="KW-0812">Transmembrane</keyword>
<dbReference type="Proteomes" id="UP000758155">
    <property type="component" value="Unassembled WGS sequence"/>
</dbReference>
<evidence type="ECO:0000256" key="2">
    <source>
        <dbReference type="SAM" id="SignalP"/>
    </source>
</evidence>
<feature type="transmembrane region" description="Helical" evidence="1">
    <location>
        <begin position="140"/>
        <end position="165"/>
    </location>
</feature>
<gene>
    <name evidence="3" type="ORF">E8E12_001500</name>
</gene>
<sequence length="224" mass="24343">MIASFFVQNLLVRALILIYLGTFVDAQTTQLSESSPVPDVSLAIGHQSFSTAPDGSVWSTISVSYQYGHKSTVRHFTTTNEEGQTQILADVTIYWEDEDATRSTSEETRATHFTSIVPSMTGPDSTTTVAPETSPEGLPIAAVAGISVGATSAALVVAVGIYSLLRQRRRAGKVRETAEVQETRLQRSTVYVKAELHATERAMYELDGKDALPELGSERESTER</sequence>
<feature type="chain" id="PRO_5040321202" description="Transmembrane protein" evidence="2">
    <location>
        <begin position="27"/>
        <end position="224"/>
    </location>
</feature>
<keyword evidence="4" id="KW-1185">Reference proteome</keyword>
<comment type="caution">
    <text evidence="3">The sequence shown here is derived from an EMBL/GenBank/DDBJ whole genome shotgun (WGS) entry which is preliminary data.</text>
</comment>
<reference evidence="3" key="1">
    <citation type="submission" date="2019-04" db="EMBL/GenBank/DDBJ databases">
        <title>Sequencing of skin fungus with MAO and IRED activity.</title>
        <authorList>
            <person name="Marsaioli A.J."/>
            <person name="Bonatto J.M.C."/>
            <person name="Reis Junior O."/>
        </authorList>
    </citation>
    <scope>NUCLEOTIDE SEQUENCE</scope>
    <source>
        <strain evidence="3">28M1</strain>
    </source>
</reference>
<evidence type="ECO:0000256" key="1">
    <source>
        <dbReference type="SAM" id="Phobius"/>
    </source>
</evidence>
<keyword evidence="1" id="KW-1133">Transmembrane helix</keyword>
<feature type="signal peptide" evidence="2">
    <location>
        <begin position="1"/>
        <end position="26"/>
    </location>
</feature>
<evidence type="ECO:0000313" key="3">
    <source>
        <dbReference type="EMBL" id="KAF3032158.1"/>
    </source>
</evidence>
<proteinExistence type="predicted"/>
<keyword evidence="2" id="KW-0732">Signal</keyword>
<accession>A0A9P4WGX4</accession>
<evidence type="ECO:0008006" key="5">
    <source>
        <dbReference type="Google" id="ProtNLM"/>
    </source>
</evidence>
<dbReference type="EMBL" id="SWKV01000108">
    <property type="protein sequence ID" value="KAF3032158.1"/>
    <property type="molecule type" value="Genomic_DNA"/>
</dbReference>
<evidence type="ECO:0000313" key="4">
    <source>
        <dbReference type="Proteomes" id="UP000758155"/>
    </source>
</evidence>
<keyword evidence="1" id="KW-0472">Membrane</keyword>
<protein>
    <recommendedName>
        <fullName evidence="5">Transmembrane protein</fullName>
    </recommendedName>
</protein>